<feature type="compositionally biased region" description="Basic and acidic residues" evidence="1">
    <location>
        <begin position="71"/>
        <end position="81"/>
    </location>
</feature>
<evidence type="ECO:0000256" key="1">
    <source>
        <dbReference type="SAM" id="MobiDB-lite"/>
    </source>
</evidence>
<feature type="compositionally biased region" description="Polar residues" evidence="1">
    <location>
        <begin position="86"/>
        <end position="96"/>
    </location>
</feature>
<protein>
    <submittedName>
        <fullName evidence="2">Uncharacterized protein</fullName>
    </submittedName>
</protein>
<feature type="region of interest" description="Disordered" evidence="1">
    <location>
        <begin position="65"/>
        <end position="96"/>
    </location>
</feature>
<organism evidence="2 3">
    <name type="scientific">Streptomyces crystallinus</name>
    <dbReference type="NCBI Taxonomy" id="68191"/>
    <lineage>
        <taxon>Bacteria</taxon>
        <taxon>Bacillati</taxon>
        <taxon>Actinomycetota</taxon>
        <taxon>Actinomycetes</taxon>
        <taxon>Kitasatosporales</taxon>
        <taxon>Streptomycetaceae</taxon>
        <taxon>Streptomyces</taxon>
    </lineage>
</organism>
<evidence type="ECO:0000313" key="3">
    <source>
        <dbReference type="Proteomes" id="UP001500668"/>
    </source>
</evidence>
<dbReference type="Proteomes" id="UP001500668">
    <property type="component" value="Unassembled WGS sequence"/>
</dbReference>
<sequence>MPPCALTQRAYACAMDGIPGILVARVLSGAQVMTVTDSLDPPVVPGSTPQPVTSEAPTAVHAATSAVTSEGKGREEGELRHPVMSLHNSASWVTAE</sequence>
<proteinExistence type="predicted"/>
<comment type="caution">
    <text evidence="2">The sequence shown here is derived from an EMBL/GenBank/DDBJ whole genome shotgun (WGS) entry which is preliminary data.</text>
</comment>
<feature type="region of interest" description="Disordered" evidence="1">
    <location>
        <begin position="41"/>
        <end position="60"/>
    </location>
</feature>
<evidence type="ECO:0000313" key="2">
    <source>
        <dbReference type="EMBL" id="GAA0627552.1"/>
    </source>
</evidence>
<name>A0ABN1H2Y4_9ACTN</name>
<reference evidence="2 3" key="1">
    <citation type="journal article" date="2019" name="Int. J. Syst. Evol. Microbiol.">
        <title>The Global Catalogue of Microorganisms (GCM) 10K type strain sequencing project: providing services to taxonomists for standard genome sequencing and annotation.</title>
        <authorList>
            <consortium name="The Broad Institute Genomics Platform"/>
            <consortium name="The Broad Institute Genome Sequencing Center for Infectious Disease"/>
            <person name="Wu L."/>
            <person name="Ma J."/>
        </authorList>
    </citation>
    <scope>NUCLEOTIDE SEQUENCE [LARGE SCALE GENOMIC DNA]</scope>
    <source>
        <strain evidence="2 3">JCM 5067</strain>
    </source>
</reference>
<keyword evidence="3" id="KW-1185">Reference proteome</keyword>
<dbReference type="EMBL" id="BAAACA010000064">
    <property type="protein sequence ID" value="GAA0627552.1"/>
    <property type="molecule type" value="Genomic_DNA"/>
</dbReference>
<gene>
    <name evidence="2" type="ORF">GCM10010394_68140</name>
</gene>
<accession>A0ABN1H2Y4</accession>